<feature type="coiled-coil region" evidence="1">
    <location>
        <begin position="129"/>
        <end position="205"/>
    </location>
</feature>
<evidence type="ECO:0000256" key="1">
    <source>
        <dbReference type="SAM" id="Coils"/>
    </source>
</evidence>
<dbReference type="PANTHER" id="PTHR23313">
    <property type="entry name" value="TSEC1-RELATED"/>
    <property type="match status" value="1"/>
</dbReference>
<evidence type="ECO:0000256" key="2">
    <source>
        <dbReference type="SAM" id="MobiDB-lite"/>
    </source>
</evidence>
<evidence type="ECO:0000313" key="3">
    <source>
        <dbReference type="EMBL" id="GAX75914.1"/>
    </source>
</evidence>
<evidence type="ECO:0008006" key="5">
    <source>
        <dbReference type="Google" id="ProtNLM"/>
    </source>
</evidence>
<proteinExistence type="predicted"/>
<feature type="region of interest" description="Disordered" evidence="2">
    <location>
        <begin position="48"/>
        <end position="81"/>
    </location>
</feature>
<dbReference type="Proteomes" id="UP000232323">
    <property type="component" value="Unassembled WGS sequence"/>
</dbReference>
<keyword evidence="4" id="KW-1185">Reference proteome</keyword>
<accession>A0A250WYJ3</accession>
<dbReference type="PANTHER" id="PTHR23313:SF0">
    <property type="entry name" value="TESTIS-EXPRESSED PROTEIN 9"/>
    <property type="match status" value="1"/>
</dbReference>
<organism evidence="3 4">
    <name type="scientific">Chlamydomonas eustigma</name>
    <dbReference type="NCBI Taxonomy" id="1157962"/>
    <lineage>
        <taxon>Eukaryota</taxon>
        <taxon>Viridiplantae</taxon>
        <taxon>Chlorophyta</taxon>
        <taxon>core chlorophytes</taxon>
        <taxon>Chlorophyceae</taxon>
        <taxon>CS clade</taxon>
        <taxon>Chlamydomonadales</taxon>
        <taxon>Chlamydomonadaceae</taxon>
        <taxon>Chlamydomonas</taxon>
    </lineage>
</organism>
<feature type="compositionally biased region" description="Polar residues" evidence="2">
    <location>
        <begin position="56"/>
        <end position="71"/>
    </location>
</feature>
<name>A0A250WYJ3_9CHLO</name>
<dbReference type="EMBL" id="BEGY01000014">
    <property type="protein sequence ID" value="GAX75914.1"/>
    <property type="molecule type" value="Genomic_DNA"/>
</dbReference>
<dbReference type="OrthoDB" id="269872at2759"/>
<reference evidence="3 4" key="1">
    <citation type="submission" date="2017-08" db="EMBL/GenBank/DDBJ databases">
        <title>Acidophilic green algal genome provides insights into adaptation to an acidic environment.</title>
        <authorList>
            <person name="Hirooka S."/>
            <person name="Hirose Y."/>
            <person name="Kanesaki Y."/>
            <person name="Higuchi S."/>
            <person name="Fujiwara T."/>
            <person name="Onuma R."/>
            <person name="Era A."/>
            <person name="Ohbayashi R."/>
            <person name="Uzuka A."/>
            <person name="Nozaki H."/>
            <person name="Yoshikawa H."/>
            <person name="Miyagishima S.Y."/>
        </authorList>
    </citation>
    <scope>NUCLEOTIDE SEQUENCE [LARGE SCALE GENOMIC DNA]</scope>
    <source>
        <strain evidence="3 4">NIES-2499</strain>
    </source>
</reference>
<dbReference type="AlphaFoldDB" id="A0A250WYJ3"/>
<gene>
    <name evidence="3" type="ORF">CEUSTIGMA_g3357.t1</name>
</gene>
<keyword evidence="1" id="KW-0175">Coiled coil</keyword>
<sequence length="322" mass="35889">MQDFSILSGTLDTRVKPGSVFQEENVEDSIDAIVKRNIEEAVRSANLGNLNLEGPPSTSEWQPSSRSNSAGPSHKPLGRLSSAGNRKQLEHLEAPLAVPYSGPDISLGTVGAASSTSVLDVPGHAEATIRLHKTRIKGLEEELSKLSQALSERDKQLAEVKKENKTLKLEQSSWAKTQKALDAQIEKLKRTAAEAEAAAATRELALKEAGRFEKEKRISEAETRTRDVRLQRALEEVEKYKGMISDLRAQEREGKDVAKSDYSKVLTDNKRLERQRAELLILFKKQLKLIDVLKRQKLHLEVSRALQFTEQEFLQTLEMGSA</sequence>
<comment type="caution">
    <text evidence="3">The sequence shown here is derived from an EMBL/GenBank/DDBJ whole genome shotgun (WGS) entry which is preliminary data.</text>
</comment>
<protein>
    <recommendedName>
        <fullName evidence="5">Testis expressed 9</fullName>
    </recommendedName>
</protein>
<dbReference type="STRING" id="1157962.A0A250WYJ3"/>
<evidence type="ECO:0000313" key="4">
    <source>
        <dbReference type="Proteomes" id="UP000232323"/>
    </source>
</evidence>